<dbReference type="Proteomes" id="UP000218377">
    <property type="component" value="Unassembled WGS sequence"/>
</dbReference>
<dbReference type="Pfam" id="PF13515">
    <property type="entry name" value="FUSC_2"/>
    <property type="match status" value="1"/>
</dbReference>
<feature type="transmembrane region" description="Helical" evidence="6">
    <location>
        <begin position="282"/>
        <end position="304"/>
    </location>
</feature>
<dbReference type="GO" id="GO:0016020">
    <property type="term" value="C:membrane"/>
    <property type="evidence" value="ECO:0007669"/>
    <property type="project" value="UniProtKB-SubCell"/>
</dbReference>
<feature type="transmembrane region" description="Helical" evidence="6">
    <location>
        <begin position="234"/>
        <end position="255"/>
    </location>
</feature>
<evidence type="ECO:0000313" key="8">
    <source>
        <dbReference type="EMBL" id="PCC18434.1"/>
    </source>
</evidence>
<sequence length="435" mass="46570">MGPVASDPRIRTRLRKPTAGRPRPRGSGTACRQPARSSHQHRSRHREQLNAHALTSAPVALGTTSTQHRRYPAGSVPARPALQPRRHPRTVKTYARDFFRIPSPRGHRTPALRVAAGIGIPLIILVLMGRTDLTIFAVFGALTGVFGRVEPHWLRLKHQTFAGILMSLSIVGGVISGGYGINGWALVGIGTLIAGVLSIVADVLRLRPSGPLFYIFAFMATASVPFEGQLWEAALTGVASVGVALVLGFMGRLWARRTEPDRQLAEAPLPAWSRIYAQAGRYVVALGLAGSIGVMSGLGHHYWAMVAAAAPISAVGASGGLVRAVYRIIGTYAGVLLTAALLTIQWPPLGLAFLIAALQFAGEVFVISHYSIALVFMTPVALMMTEFVAPGPTGTLVADRALETTIGAVIAFFVILLTTRKQRAQERSLRQTQTN</sequence>
<name>A0A2A3X2L9_BREAU</name>
<dbReference type="EMBL" id="NRGX01000001">
    <property type="protein sequence ID" value="PCC18434.1"/>
    <property type="molecule type" value="Genomic_DNA"/>
</dbReference>
<feature type="region of interest" description="Disordered" evidence="5">
    <location>
        <begin position="1"/>
        <end position="47"/>
    </location>
</feature>
<feature type="transmembrane region" description="Helical" evidence="6">
    <location>
        <begin position="324"/>
        <end position="344"/>
    </location>
</feature>
<evidence type="ECO:0000256" key="6">
    <source>
        <dbReference type="SAM" id="Phobius"/>
    </source>
</evidence>
<accession>A0A2A3X2L9</accession>
<evidence type="ECO:0000256" key="4">
    <source>
        <dbReference type="ARBA" id="ARBA00023136"/>
    </source>
</evidence>
<proteinExistence type="predicted"/>
<keyword evidence="4 6" id="KW-0472">Membrane</keyword>
<feature type="transmembrane region" description="Helical" evidence="6">
    <location>
        <begin position="161"/>
        <end position="179"/>
    </location>
</feature>
<feature type="compositionally biased region" description="Basic residues" evidence="5">
    <location>
        <begin position="11"/>
        <end position="24"/>
    </location>
</feature>
<comment type="subcellular location">
    <subcellularLocation>
        <location evidence="1">Membrane</location>
        <topology evidence="1">Multi-pass membrane protein</topology>
    </subcellularLocation>
</comment>
<evidence type="ECO:0000256" key="3">
    <source>
        <dbReference type="ARBA" id="ARBA00022989"/>
    </source>
</evidence>
<evidence type="ECO:0000256" key="5">
    <source>
        <dbReference type="SAM" id="MobiDB-lite"/>
    </source>
</evidence>
<gene>
    <name evidence="8" type="ORF">CIK79_09100</name>
</gene>
<evidence type="ECO:0000256" key="1">
    <source>
        <dbReference type="ARBA" id="ARBA00004141"/>
    </source>
</evidence>
<feature type="transmembrane region" description="Helical" evidence="6">
    <location>
        <begin position="401"/>
        <end position="419"/>
    </location>
</feature>
<feature type="region of interest" description="Disordered" evidence="5">
    <location>
        <begin position="63"/>
        <end position="82"/>
    </location>
</feature>
<dbReference type="InterPro" id="IPR049453">
    <property type="entry name" value="Memb_transporter_dom"/>
</dbReference>
<reference evidence="8 9" key="1">
    <citation type="journal article" date="2017" name="Elife">
        <title>Extensive horizontal gene transfer in cheese-associated bacteria.</title>
        <authorList>
            <person name="Bonham K.S."/>
            <person name="Wolfe B.E."/>
            <person name="Dutton R.J."/>
        </authorList>
    </citation>
    <scope>NUCLEOTIDE SEQUENCE [LARGE SCALE GENOMIC DNA]</scope>
    <source>
        <strain evidence="8 9">JB5</strain>
    </source>
</reference>
<evidence type="ECO:0000259" key="7">
    <source>
        <dbReference type="Pfam" id="PF13515"/>
    </source>
</evidence>
<evidence type="ECO:0000313" key="9">
    <source>
        <dbReference type="Proteomes" id="UP000218377"/>
    </source>
</evidence>
<keyword evidence="3 6" id="KW-1133">Transmembrane helix</keyword>
<dbReference type="AlphaFoldDB" id="A0A2A3X2L9"/>
<feature type="domain" description="Integral membrane bound transporter" evidence="7">
    <location>
        <begin position="289"/>
        <end position="414"/>
    </location>
</feature>
<protein>
    <recommendedName>
        <fullName evidence="7">Integral membrane bound transporter domain-containing protein</fullName>
    </recommendedName>
</protein>
<evidence type="ECO:0000256" key="2">
    <source>
        <dbReference type="ARBA" id="ARBA00022692"/>
    </source>
</evidence>
<feature type="transmembrane region" description="Helical" evidence="6">
    <location>
        <begin position="185"/>
        <end position="204"/>
    </location>
</feature>
<feature type="transmembrane region" description="Helical" evidence="6">
    <location>
        <begin position="351"/>
        <end position="381"/>
    </location>
</feature>
<comment type="caution">
    <text evidence="8">The sequence shown here is derived from an EMBL/GenBank/DDBJ whole genome shotgun (WGS) entry which is preliminary data.</text>
</comment>
<organism evidence="8 9">
    <name type="scientific">Brevibacterium aurantiacum</name>
    <dbReference type="NCBI Taxonomy" id="273384"/>
    <lineage>
        <taxon>Bacteria</taxon>
        <taxon>Bacillati</taxon>
        <taxon>Actinomycetota</taxon>
        <taxon>Actinomycetes</taxon>
        <taxon>Micrococcales</taxon>
        <taxon>Brevibacteriaceae</taxon>
        <taxon>Brevibacterium</taxon>
    </lineage>
</organism>
<keyword evidence="2 6" id="KW-0812">Transmembrane</keyword>